<dbReference type="Gene3D" id="1.20.5.320">
    <property type="entry name" value="6-Phosphogluconate Dehydrogenase, domain 3"/>
    <property type="match status" value="1"/>
</dbReference>
<dbReference type="PROSITE" id="PS00461">
    <property type="entry name" value="6PGD"/>
    <property type="match status" value="1"/>
</dbReference>
<keyword evidence="15 18" id="KW-0570">Pentose shunt</keyword>
<accession>A0A3D9H301</accession>
<comment type="similarity">
    <text evidence="5">Belongs to the gluconokinase GntK/GntV family.</text>
</comment>
<keyword evidence="14 18" id="KW-0311">Gluconate utilization</keyword>
<dbReference type="InterPro" id="IPR027417">
    <property type="entry name" value="P-loop_NTPase"/>
</dbReference>
<evidence type="ECO:0000256" key="11">
    <source>
        <dbReference type="ARBA" id="ARBA00022840"/>
    </source>
</evidence>
<evidence type="ECO:0000256" key="12">
    <source>
        <dbReference type="ARBA" id="ARBA00022857"/>
    </source>
</evidence>
<keyword evidence="11" id="KW-0067">ATP-binding</keyword>
<evidence type="ECO:0000256" key="14">
    <source>
        <dbReference type="ARBA" id="ARBA00023064"/>
    </source>
</evidence>
<dbReference type="InterPro" id="IPR006114">
    <property type="entry name" value="6PGDH_C"/>
</dbReference>
<keyword evidence="21" id="KW-1185">Reference proteome</keyword>
<reference evidence="20 21" key="1">
    <citation type="submission" date="2018-07" db="EMBL/GenBank/DDBJ databases">
        <title>Genomic Encyclopedia of Type Strains, Phase III (KMG-III): the genomes of soil and plant-associated and newly described type strains.</title>
        <authorList>
            <person name="Whitman W."/>
        </authorList>
    </citation>
    <scope>NUCLEOTIDE SEQUENCE [LARGE SCALE GENOMIC DNA]</scope>
    <source>
        <strain evidence="20 21">CECT 7946</strain>
    </source>
</reference>
<dbReference type="Gene3D" id="3.40.50.720">
    <property type="entry name" value="NAD(P)-binding Rossmann-like Domain"/>
    <property type="match status" value="1"/>
</dbReference>
<dbReference type="NCBIfam" id="TIGR01313">
    <property type="entry name" value="therm_gnt_kin"/>
    <property type="match status" value="1"/>
</dbReference>
<dbReference type="InterPro" id="IPR006001">
    <property type="entry name" value="Therm_gnt_kin"/>
</dbReference>
<keyword evidence="12 18" id="KW-0521">NADP</keyword>
<evidence type="ECO:0000259" key="19">
    <source>
        <dbReference type="SMART" id="SM01350"/>
    </source>
</evidence>
<dbReference type="InterPro" id="IPR036291">
    <property type="entry name" value="NAD(P)-bd_dom_sf"/>
</dbReference>
<dbReference type="GO" id="GO:0019521">
    <property type="term" value="P:D-gluconate metabolic process"/>
    <property type="evidence" value="ECO:0007669"/>
    <property type="project" value="UniProtKB-KW"/>
</dbReference>
<dbReference type="NCBIfam" id="TIGR00873">
    <property type="entry name" value="gnd"/>
    <property type="match status" value="1"/>
</dbReference>
<dbReference type="CDD" id="cd02021">
    <property type="entry name" value="GntK"/>
    <property type="match status" value="1"/>
</dbReference>
<evidence type="ECO:0000256" key="16">
    <source>
        <dbReference type="ARBA" id="ARBA00048090"/>
    </source>
</evidence>
<dbReference type="InterPro" id="IPR031322">
    <property type="entry name" value="Shikimate/glucono_kinase"/>
</dbReference>
<sequence length="620" mass="68960">MGVSGCGKSTIGKLLAQELDIPFFDGDDFHPESNIQKMSNGQALNDADRQGWLETLNDLAKQQLAKNSCVIVCSALKQKYRDTLSLNINAETNWVYLSGSFNQIFDRLNSREGHFMPSELLISQFETLEDPKDALKIDITLTPENIIRTIKSGLMNTSEFGLFGLGVMGKSLCRNLANNGFKISMFNRHVAGVEVDVAKNFKAEYSELSHAKAFDDIAAFVNSLQQPRRIMLMVNAGKTIDYVIEDLLPYLSENDIIIDGGNSNYKKTKERNTYLKTKGIHFIGTGVSGGEEGALKGPSIMPSGDKEAYKNVAQFLETISAKDKNGLPCCTYVGPEGSGQFIKMVHNGVEYVEMQLLAEVATILESLGQNPDDIANTLDSWKATANSYLLEITATIFRKKEGDDWLVNKILDKAGNKGTGNWTTIASAELGVPSTLIASALFSRYISFYKEERVQLNKNFENSNTSELNVTTNDILEAYQFARIINHYQGFKLISEASNKFEWHLNLSEIARIWTNGCIIRSTLMEDLVAVFKHTTNILTNPELINKVNNYKSSAKKVVSECILNDVTTPALAEAIQFLNGITTKYASANIIQAQRDYFGAHTYQRLDDDSGKSYHSNWN</sequence>
<dbReference type="InterPro" id="IPR006183">
    <property type="entry name" value="Pgluconate_DH"/>
</dbReference>
<dbReference type="SUPFAM" id="SSF51735">
    <property type="entry name" value="NAD(P)-binding Rossmann-fold domains"/>
    <property type="match status" value="1"/>
</dbReference>
<dbReference type="InterPro" id="IPR006184">
    <property type="entry name" value="6PGdom_BS"/>
</dbReference>
<dbReference type="UniPathway" id="UPA00115">
    <property type="reaction ID" value="UER00410"/>
</dbReference>
<organism evidence="20 21">
    <name type="scientific">Winogradskyella eximia</name>
    <dbReference type="NCBI Taxonomy" id="262006"/>
    <lineage>
        <taxon>Bacteria</taxon>
        <taxon>Pseudomonadati</taxon>
        <taxon>Bacteroidota</taxon>
        <taxon>Flavobacteriia</taxon>
        <taxon>Flavobacteriales</taxon>
        <taxon>Flavobacteriaceae</taxon>
        <taxon>Winogradskyella</taxon>
    </lineage>
</organism>
<keyword evidence="9" id="KW-0547">Nucleotide-binding</keyword>
<dbReference type="Gene3D" id="3.40.50.300">
    <property type="entry name" value="P-loop containing nucleotide triphosphate hydrolases"/>
    <property type="match status" value="1"/>
</dbReference>
<evidence type="ECO:0000256" key="17">
    <source>
        <dbReference type="ARBA" id="ARBA00048640"/>
    </source>
</evidence>
<dbReference type="SUPFAM" id="SSF48179">
    <property type="entry name" value="6-phosphogluconate dehydrogenase C-terminal domain-like"/>
    <property type="match status" value="1"/>
</dbReference>
<dbReference type="SMART" id="SM01350">
    <property type="entry name" value="6PGD"/>
    <property type="match status" value="1"/>
</dbReference>
<keyword evidence="13 18" id="KW-0560">Oxidoreductase</keyword>
<dbReference type="SUPFAM" id="SSF52540">
    <property type="entry name" value="P-loop containing nucleoside triphosphate hydrolases"/>
    <property type="match status" value="1"/>
</dbReference>
<dbReference type="InterPro" id="IPR006113">
    <property type="entry name" value="6PGDH_Gnd/GntZ"/>
</dbReference>
<evidence type="ECO:0000256" key="7">
    <source>
        <dbReference type="ARBA" id="ARBA00018193"/>
    </source>
</evidence>
<dbReference type="GO" id="GO:0005524">
    <property type="term" value="F:ATP binding"/>
    <property type="evidence" value="ECO:0007669"/>
    <property type="project" value="UniProtKB-KW"/>
</dbReference>
<evidence type="ECO:0000256" key="9">
    <source>
        <dbReference type="ARBA" id="ARBA00022741"/>
    </source>
</evidence>
<gene>
    <name evidence="20" type="ORF">DFQ10_10453</name>
</gene>
<dbReference type="Proteomes" id="UP000256980">
    <property type="component" value="Unassembled WGS sequence"/>
</dbReference>
<feature type="domain" description="6-phosphogluconate dehydrogenase C-terminal" evidence="19">
    <location>
        <begin position="339"/>
        <end position="620"/>
    </location>
</feature>
<dbReference type="InterPro" id="IPR008927">
    <property type="entry name" value="6-PGluconate_DH-like_C_sf"/>
</dbReference>
<evidence type="ECO:0000256" key="6">
    <source>
        <dbReference type="ARBA" id="ARBA00011738"/>
    </source>
</evidence>
<dbReference type="GO" id="GO:0046316">
    <property type="term" value="F:gluconokinase activity"/>
    <property type="evidence" value="ECO:0007669"/>
    <property type="project" value="UniProtKB-EC"/>
</dbReference>
<evidence type="ECO:0000256" key="1">
    <source>
        <dbReference type="ARBA" id="ARBA00002526"/>
    </source>
</evidence>
<name>A0A3D9H301_9FLAO</name>
<evidence type="ECO:0000313" key="20">
    <source>
        <dbReference type="EMBL" id="RED43864.1"/>
    </source>
</evidence>
<dbReference type="InterPro" id="IPR006115">
    <property type="entry name" value="6PGDH_NADP-bd"/>
</dbReference>
<evidence type="ECO:0000256" key="3">
    <source>
        <dbReference type="ARBA" id="ARBA00004874"/>
    </source>
</evidence>
<evidence type="ECO:0000256" key="13">
    <source>
        <dbReference type="ARBA" id="ARBA00023002"/>
    </source>
</evidence>
<dbReference type="EMBL" id="QRDV01000004">
    <property type="protein sequence ID" value="RED43864.1"/>
    <property type="molecule type" value="Genomic_DNA"/>
</dbReference>
<dbReference type="FunFam" id="1.10.1040.10:FF:000032">
    <property type="entry name" value="6-phosphogluconate dehydrogenase, decarboxylating"/>
    <property type="match status" value="1"/>
</dbReference>
<comment type="similarity">
    <text evidence="4 18">Belongs to the 6-phosphogluconate dehydrogenase family.</text>
</comment>
<evidence type="ECO:0000313" key="21">
    <source>
        <dbReference type="Proteomes" id="UP000256980"/>
    </source>
</evidence>
<evidence type="ECO:0000256" key="4">
    <source>
        <dbReference type="ARBA" id="ARBA00008419"/>
    </source>
</evidence>
<dbReference type="Pfam" id="PF01202">
    <property type="entry name" value="SKI"/>
    <property type="match status" value="1"/>
</dbReference>
<keyword evidence="10" id="KW-0418">Kinase</keyword>
<dbReference type="GO" id="GO:0004616">
    <property type="term" value="F:phosphogluconate dehydrogenase (decarboxylating) activity"/>
    <property type="evidence" value="ECO:0007669"/>
    <property type="project" value="UniProtKB-EC"/>
</dbReference>
<comment type="pathway">
    <text evidence="3 18">Carbohydrate degradation; pentose phosphate pathway; D-ribulose 5-phosphate from D-glucose 6-phosphate (oxidative stage): step 3/3.</text>
</comment>
<dbReference type="GO" id="GO:0006098">
    <property type="term" value="P:pentose-phosphate shunt"/>
    <property type="evidence" value="ECO:0007669"/>
    <property type="project" value="UniProtKB-UniPathway"/>
</dbReference>
<evidence type="ECO:0000256" key="10">
    <source>
        <dbReference type="ARBA" id="ARBA00022777"/>
    </source>
</evidence>
<keyword evidence="8" id="KW-0808">Transferase</keyword>
<dbReference type="NCBIfam" id="NF006765">
    <property type="entry name" value="PRK09287.1"/>
    <property type="match status" value="1"/>
</dbReference>
<dbReference type="GO" id="GO:0050661">
    <property type="term" value="F:NADP binding"/>
    <property type="evidence" value="ECO:0007669"/>
    <property type="project" value="InterPro"/>
</dbReference>
<dbReference type="EC" id="1.1.1.44" evidence="18"/>
<evidence type="ECO:0000256" key="8">
    <source>
        <dbReference type="ARBA" id="ARBA00022679"/>
    </source>
</evidence>
<comment type="caution">
    <text evidence="20">The sequence shown here is derived from an EMBL/GenBank/DDBJ whole genome shotgun (WGS) entry which is preliminary data.</text>
</comment>
<dbReference type="Pfam" id="PF03446">
    <property type="entry name" value="NAD_binding_2"/>
    <property type="match status" value="1"/>
</dbReference>
<evidence type="ECO:0000256" key="18">
    <source>
        <dbReference type="RuleBase" id="RU000485"/>
    </source>
</evidence>
<dbReference type="FunFam" id="3.40.50.300:FF:000522">
    <property type="entry name" value="Gluconokinase"/>
    <property type="match status" value="1"/>
</dbReference>
<evidence type="ECO:0000256" key="2">
    <source>
        <dbReference type="ARBA" id="ARBA00004761"/>
    </source>
</evidence>
<dbReference type="Gene3D" id="1.10.1040.10">
    <property type="entry name" value="N-(1-d-carboxylethyl)-l-norvaline Dehydrogenase, domain 2"/>
    <property type="match status" value="1"/>
</dbReference>
<dbReference type="InterPro" id="IPR013328">
    <property type="entry name" value="6PGD_dom2"/>
</dbReference>
<dbReference type="OrthoDB" id="9804542at2"/>
<protein>
    <recommendedName>
        <fullName evidence="7 18">6-phosphogluconate dehydrogenase, decarboxylating</fullName>
        <ecNumber evidence="18">1.1.1.44</ecNumber>
    </recommendedName>
</protein>
<comment type="catalytic activity">
    <reaction evidence="16">
        <text>D-gluconate + ATP = 6-phospho-D-gluconate + ADP + H(+)</text>
        <dbReference type="Rhea" id="RHEA:19433"/>
        <dbReference type="ChEBI" id="CHEBI:15378"/>
        <dbReference type="ChEBI" id="CHEBI:18391"/>
        <dbReference type="ChEBI" id="CHEBI:30616"/>
        <dbReference type="ChEBI" id="CHEBI:58759"/>
        <dbReference type="ChEBI" id="CHEBI:456216"/>
        <dbReference type="EC" id="2.7.1.12"/>
    </reaction>
</comment>
<dbReference type="Pfam" id="PF00393">
    <property type="entry name" value="6PGD"/>
    <property type="match status" value="1"/>
</dbReference>
<comment type="catalytic activity">
    <reaction evidence="17 18">
        <text>6-phospho-D-gluconate + NADP(+) = D-ribulose 5-phosphate + CO2 + NADPH</text>
        <dbReference type="Rhea" id="RHEA:10116"/>
        <dbReference type="ChEBI" id="CHEBI:16526"/>
        <dbReference type="ChEBI" id="CHEBI:57783"/>
        <dbReference type="ChEBI" id="CHEBI:58121"/>
        <dbReference type="ChEBI" id="CHEBI:58349"/>
        <dbReference type="ChEBI" id="CHEBI:58759"/>
        <dbReference type="EC" id="1.1.1.44"/>
    </reaction>
</comment>
<proteinExistence type="inferred from homology"/>
<evidence type="ECO:0000256" key="15">
    <source>
        <dbReference type="ARBA" id="ARBA00023126"/>
    </source>
</evidence>
<comment type="pathway">
    <text evidence="2">Carbohydrate acid metabolism.</text>
</comment>
<dbReference type="PRINTS" id="PR00076">
    <property type="entry name" value="6PGDHDRGNASE"/>
</dbReference>
<dbReference type="AlphaFoldDB" id="A0A3D9H301"/>
<evidence type="ECO:0000256" key="5">
    <source>
        <dbReference type="ARBA" id="ARBA00008420"/>
    </source>
</evidence>
<comment type="subunit">
    <text evidence="6">Homodimer.</text>
</comment>
<dbReference type="PANTHER" id="PTHR11811">
    <property type="entry name" value="6-PHOSPHOGLUCONATE DEHYDROGENASE"/>
    <property type="match status" value="1"/>
</dbReference>
<comment type="function">
    <text evidence="1">Catalyzes the oxidative decarboxylation of 6-phosphogluconate to ribulose 5-phosphate and CO(2), with concomitant reduction of NADP to NADPH.</text>
</comment>